<dbReference type="PANTHER" id="PTHR10424:SF68">
    <property type="entry name" value="ENDOGENOUS RETROVIRUS GROUP 3 MEMBER 1 ENV POLYPROTEIN"/>
    <property type="match status" value="1"/>
</dbReference>
<keyword evidence="1" id="KW-0472">Membrane</keyword>
<dbReference type="Gene3D" id="1.10.287.210">
    <property type="match status" value="1"/>
</dbReference>
<keyword evidence="3" id="KW-1185">Reference proteome</keyword>
<evidence type="ECO:0000313" key="3">
    <source>
        <dbReference type="Proteomes" id="UP000269221"/>
    </source>
</evidence>
<dbReference type="STRING" id="333673.A0A3M0L9J4"/>
<dbReference type="OrthoDB" id="8949317at2759"/>
<dbReference type="SUPFAM" id="SSF58069">
    <property type="entry name" value="Virus ectodomain"/>
    <property type="match status" value="1"/>
</dbReference>
<dbReference type="AlphaFoldDB" id="A0A3M0L9J4"/>
<dbReference type="EMBL" id="QRBI01000093">
    <property type="protein sequence ID" value="RMC22045.1"/>
    <property type="molecule type" value="Genomic_DNA"/>
</dbReference>
<protein>
    <submittedName>
        <fullName evidence="2">Uncharacterized protein</fullName>
    </submittedName>
</protein>
<dbReference type="Proteomes" id="UP000269221">
    <property type="component" value="Unassembled WGS sequence"/>
</dbReference>
<dbReference type="CDD" id="cd09850">
    <property type="entry name" value="Ebola-like_HR1-HR2"/>
    <property type="match status" value="1"/>
</dbReference>
<dbReference type="InterPro" id="IPR018154">
    <property type="entry name" value="TLV/ENV_coat_polyprotein"/>
</dbReference>
<name>A0A3M0L9J4_HIRRU</name>
<evidence type="ECO:0000313" key="2">
    <source>
        <dbReference type="EMBL" id="RMC22045.1"/>
    </source>
</evidence>
<evidence type="ECO:0000256" key="1">
    <source>
        <dbReference type="SAM" id="Phobius"/>
    </source>
</evidence>
<dbReference type="Pfam" id="PF00429">
    <property type="entry name" value="TLV_coat"/>
    <property type="match status" value="1"/>
</dbReference>
<keyword evidence="1" id="KW-1133">Transmembrane helix</keyword>
<keyword evidence="1" id="KW-0812">Transmembrane</keyword>
<gene>
    <name evidence="2" type="ORF">DUI87_02916</name>
</gene>
<comment type="caution">
    <text evidence="2">The sequence shown here is derived from an EMBL/GenBank/DDBJ whole genome shotgun (WGS) entry which is preliminary data.</text>
</comment>
<organism evidence="2 3">
    <name type="scientific">Hirundo rustica rustica</name>
    <dbReference type="NCBI Taxonomy" id="333673"/>
    <lineage>
        <taxon>Eukaryota</taxon>
        <taxon>Metazoa</taxon>
        <taxon>Chordata</taxon>
        <taxon>Craniata</taxon>
        <taxon>Vertebrata</taxon>
        <taxon>Euteleostomi</taxon>
        <taxon>Archelosauria</taxon>
        <taxon>Archosauria</taxon>
        <taxon>Dinosauria</taxon>
        <taxon>Saurischia</taxon>
        <taxon>Theropoda</taxon>
        <taxon>Coelurosauria</taxon>
        <taxon>Aves</taxon>
        <taxon>Neognathae</taxon>
        <taxon>Neoaves</taxon>
        <taxon>Telluraves</taxon>
        <taxon>Australaves</taxon>
        <taxon>Passeriformes</taxon>
        <taxon>Sylvioidea</taxon>
        <taxon>Hirundinidae</taxon>
        <taxon>Hirundo</taxon>
    </lineage>
</organism>
<dbReference type="PANTHER" id="PTHR10424">
    <property type="entry name" value="VIRAL ENVELOPE PROTEIN"/>
    <property type="match status" value="1"/>
</dbReference>
<feature type="transmembrane region" description="Helical" evidence="1">
    <location>
        <begin position="19"/>
        <end position="38"/>
    </location>
</feature>
<accession>A0A3M0L9J4</accession>
<sequence>MAYLAAGSNLVGRGKGRGIHLWVSLVILSLAMYLTSGLPNPKGEMGKETDPQETQQEPTWGQNGELRAVVEIVSNHTSDALELLAQQHSQMRAFVYQNRIALDYLLAEEGGMCGKFNESECCIEINDYGETIRGLAAKIKKVAHVPVQKWNSILQASWWDQLFGAGD</sequence>
<proteinExistence type="predicted"/>
<reference evidence="2 3" key="1">
    <citation type="submission" date="2018-07" db="EMBL/GenBank/DDBJ databases">
        <title>A high quality draft genome assembly of the barn swallow (H. rustica rustica).</title>
        <authorList>
            <person name="Formenti G."/>
            <person name="Chiara M."/>
            <person name="Poveda L."/>
            <person name="Francoijs K.-J."/>
            <person name="Bonisoli-Alquati A."/>
            <person name="Canova L."/>
            <person name="Gianfranceschi L."/>
            <person name="Horner D.S."/>
            <person name="Saino N."/>
        </authorList>
    </citation>
    <scope>NUCLEOTIDE SEQUENCE [LARGE SCALE GENOMIC DNA]</scope>
    <source>
        <strain evidence="2">Chelidonia</strain>
        <tissue evidence="2">Blood</tissue>
    </source>
</reference>